<organism evidence="1 2">
    <name type="scientific">Hymenobacter mucosus</name>
    <dbReference type="NCBI Taxonomy" id="1411120"/>
    <lineage>
        <taxon>Bacteria</taxon>
        <taxon>Pseudomonadati</taxon>
        <taxon>Bacteroidota</taxon>
        <taxon>Cytophagia</taxon>
        <taxon>Cytophagales</taxon>
        <taxon>Hymenobacteraceae</taxon>
        <taxon>Hymenobacter</taxon>
    </lineage>
</organism>
<dbReference type="EMBL" id="FZNS01000001">
    <property type="protein sequence ID" value="SNR30721.1"/>
    <property type="molecule type" value="Genomic_DNA"/>
</dbReference>
<evidence type="ECO:0000313" key="1">
    <source>
        <dbReference type="EMBL" id="SNR30721.1"/>
    </source>
</evidence>
<name>A0A238V943_9BACT</name>
<reference evidence="2" key="1">
    <citation type="submission" date="2017-06" db="EMBL/GenBank/DDBJ databases">
        <authorList>
            <person name="Varghese N."/>
            <person name="Submissions S."/>
        </authorList>
    </citation>
    <scope>NUCLEOTIDE SEQUENCE [LARGE SCALE GENOMIC DNA]</scope>
    <source>
        <strain evidence="2">DSM 28041</strain>
    </source>
</reference>
<dbReference type="RefSeq" id="WP_045688587.1">
    <property type="nucleotide sequence ID" value="NZ_FZNS01000001.1"/>
</dbReference>
<proteinExistence type="predicted"/>
<evidence type="ECO:0008006" key="3">
    <source>
        <dbReference type="Google" id="ProtNLM"/>
    </source>
</evidence>
<dbReference type="AlphaFoldDB" id="A0A238V943"/>
<dbReference type="Proteomes" id="UP000198310">
    <property type="component" value="Unassembled WGS sequence"/>
</dbReference>
<sequence>MKIAAKLIHTYLVILPMLIHMKKAYFLACALLGLQSTTSALPVSAGDGSSGVHARATALTRSIAEKAHLDEGQYLRVKQLNTKMLTEMDEIKSRYTADQAMLDQHLAEIQARYEADLMALLRPAQVAVYQQARTSMTALGRSPR</sequence>
<evidence type="ECO:0000313" key="2">
    <source>
        <dbReference type="Proteomes" id="UP000198310"/>
    </source>
</evidence>
<protein>
    <recommendedName>
        <fullName evidence="3">Heavy-metal resistance</fullName>
    </recommendedName>
</protein>
<gene>
    <name evidence="1" type="ORF">SAMN06269173_101300</name>
</gene>
<accession>A0A238V943</accession>
<keyword evidence="2" id="KW-1185">Reference proteome</keyword>